<dbReference type="KEGG" id="vg:54981563"/>
<dbReference type="GeneID" id="54981563"/>
<evidence type="ECO:0000313" key="3">
    <source>
        <dbReference type="Proteomes" id="UP000221247"/>
    </source>
</evidence>
<feature type="transmembrane region" description="Helical" evidence="1">
    <location>
        <begin position="12"/>
        <end position="35"/>
    </location>
</feature>
<evidence type="ECO:0000256" key="1">
    <source>
        <dbReference type="SAM" id="Phobius"/>
    </source>
</evidence>
<accession>A0A222YXI9</accession>
<keyword evidence="1" id="KW-0472">Membrane</keyword>
<gene>
    <name evidence="2" type="primary">233</name>
    <name evidence="2" type="ORF">PBI_BELLAMY_233</name>
</gene>
<dbReference type="EMBL" id="MF351863">
    <property type="protein sequence ID" value="ASR76269.1"/>
    <property type="molecule type" value="Genomic_DNA"/>
</dbReference>
<sequence>MENSLLEILTYYVIGGALLIGAPGVFFFVVFMSALQNTKGRMVGYKDHKTYGDSSIYENTPSDNSKFYLTLENV</sequence>
<keyword evidence="3" id="KW-1185">Reference proteome</keyword>
<keyword evidence="1" id="KW-1133">Transmembrane helix</keyword>
<reference evidence="2 3" key="1">
    <citation type="submission" date="2017-06" db="EMBL/GenBank/DDBJ databases">
        <authorList>
            <person name="Kim H.J."/>
            <person name="Triplett B.A."/>
        </authorList>
    </citation>
    <scope>NUCLEOTIDE SEQUENCE [LARGE SCALE GENOMIC DNA]</scope>
</reference>
<dbReference type="RefSeq" id="YP_009791382.1">
    <property type="nucleotide sequence ID" value="NC_047838.1"/>
</dbReference>
<organism evidence="2 3">
    <name type="scientific">Synechococcus phage Bellamy</name>
    <dbReference type="NCBI Taxonomy" id="2023996"/>
    <lineage>
        <taxon>Viruses</taxon>
        <taxon>Duplodnaviria</taxon>
        <taxon>Heunggongvirae</taxon>
        <taxon>Uroviricota</taxon>
        <taxon>Caudoviricetes</taxon>
        <taxon>Pantevenvirales</taxon>
        <taxon>Kyanoviridae</taxon>
        <taxon>Bellamyvirus</taxon>
        <taxon>Bellamyvirus bellamy</taxon>
    </lineage>
</organism>
<name>A0A222YXI9_9CAUD</name>
<evidence type="ECO:0000313" key="2">
    <source>
        <dbReference type="EMBL" id="ASR76269.1"/>
    </source>
</evidence>
<protein>
    <submittedName>
        <fullName evidence="2">Uncharacterized protein</fullName>
    </submittedName>
</protein>
<proteinExistence type="predicted"/>
<dbReference type="Proteomes" id="UP000221247">
    <property type="component" value="Segment"/>
</dbReference>
<keyword evidence="1" id="KW-0812">Transmembrane</keyword>